<evidence type="ECO:0000313" key="4">
    <source>
        <dbReference type="EMBL" id="CAL6048783.1"/>
    </source>
</evidence>
<protein>
    <submittedName>
        <fullName evidence="4">Hypothetical_protein</fullName>
    </submittedName>
</protein>
<accession>A0AA86U2Y9</accession>
<feature type="coiled-coil region" evidence="1">
    <location>
        <begin position="69"/>
        <end position="101"/>
    </location>
</feature>
<organism evidence="3">
    <name type="scientific">Hexamita inflata</name>
    <dbReference type="NCBI Taxonomy" id="28002"/>
    <lineage>
        <taxon>Eukaryota</taxon>
        <taxon>Metamonada</taxon>
        <taxon>Diplomonadida</taxon>
        <taxon>Hexamitidae</taxon>
        <taxon>Hexamitinae</taxon>
        <taxon>Hexamita</taxon>
    </lineage>
</organism>
<evidence type="ECO:0000313" key="5">
    <source>
        <dbReference type="Proteomes" id="UP001642409"/>
    </source>
</evidence>
<comment type="caution">
    <text evidence="3">The sequence shown here is derived from an EMBL/GenBank/DDBJ whole genome shotgun (WGS) entry which is preliminary data.</text>
</comment>
<feature type="region of interest" description="Disordered" evidence="2">
    <location>
        <begin position="481"/>
        <end position="524"/>
    </location>
</feature>
<sequence length="524" mass="62293">MSWVKETRSNLTTSAPETHSLLNDFQRFRFKIPSVLFTKREEKLKETASNYFPPLKQVQIKRQKLEPVLNNAKQTAREINVQKIRKEAENEIKQLKSFQNTENNWKMKNKCIQWTLKETKIRDKEPAINVQELKTDFTERKKQIEAKQMQKRFSMHPCRNRTEKELNNLIQDTVQEITEQANKIKELCIKELKQSNKLNLIDETKELLTELQEKFNDYQTYFWEFESCATYETVNYVQLSNSLGQINCSPLLSDLQQHQIQTQYFQLSDQIQLLVEKFESQQVKQQNPLNFTYLIQMEQFIQVNLQKHSIPVQSTLLKFWTLLQKYIFTSKLSTTSSFFTQKQLWGCLSTQVVETLHKVNKAVQSESQQDEINFWVRTWEETEPLDFNSEQIFIQKINECFERDVLNLIQQNTKEKYVYVEGNTVISQTNYTDRGIMEQKEFENKQKMNLCKYNESQEDNKTNEDININIAEIISSTLNQEEPVLEQPLKEKVDNNSEKEEDDDDVQYLYTQEESQINGTTQIQ</sequence>
<gene>
    <name evidence="3" type="ORF">HINF_LOCUS25501</name>
    <name evidence="4" type="ORF">HINF_LOCUS42859</name>
</gene>
<evidence type="ECO:0000313" key="3">
    <source>
        <dbReference type="EMBL" id="CAI9937856.1"/>
    </source>
</evidence>
<feature type="compositionally biased region" description="Basic and acidic residues" evidence="2">
    <location>
        <begin position="488"/>
        <end position="498"/>
    </location>
</feature>
<dbReference type="AlphaFoldDB" id="A0AA86U2Y9"/>
<proteinExistence type="predicted"/>
<evidence type="ECO:0000256" key="1">
    <source>
        <dbReference type="SAM" id="Coils"/>
    </source>
</evidence>
<dbReference type="EMBL" id="CATOUU010000652">
    <property type="protein sequence ID" value="CAI9937856.1"/>
    <property type="molecule type" value="Genomic_DNA"/>
</dbReference>
<feature type="compositionally biased region" description="Polar residues" evidence="2">
    <location>
        <begin position="509"/>
        <end position="524"/>
    </location>
</feature>
<name>A0AA86U2Y9_9EUKA</name>
<reference evidence="4 5" key="2">
    <citation type="submission" date="2024-07" db="EMBL/GenBank/DDBJ databases">
        <authorList>
            <person name="Akdeniz Z."/>
        </authorList>
    </citation>
    <scope>NUCLEOTIDE SEQUENCE [LARGE SCALE GENOMIC DNA]</scope>
</reference>
<reference evidence="3" key="1">
    <citation type="submission" date="2023-06" db="EMBL/GenBank/DDBJ databases">
        <authorList>
            <person name="Kurt Z."/>
        </authorList>
    </citation>
    <scope>NUCLEOTIDE SEQUENCE</scope>
</reference>
<keyword evidence="1" id="KW-0175">Coiled coil</keyword>
<dbReference type="EMBL" id="CAXDID020000176">
    <property type="protein sequence ID" value="CAL6048783.1"/>
    <property type="molecule type" value="Genomic_DNA"/>
</dbReference>
<dbReference type="Proteomes" id="UP001642409">
    <property type="component" value="Unassembled WGS sequence"/>
</dbReference>
<evidence type="ECO:0000256" key="2">
    <source>
        <dbReference type="SAM" id="MobiDB-lite"/>
    </source>
</evidence>
<keyword evidence="5" id="KW-1185">Reference proteome</keyword>